<dbReference type="InterPro" id="IPR041371">
    <property type="entry name" value="GH92_N"/>
</dbReference>
<keyword evidence="4" id="KW-0813">Transport</keyword>
<feature type="compositionally biased region" description="Polar residues" evidence="13">
    <location>
        <begin position="458"/>
        <end position="473"/>
    </location>
</feature>
<dbReference type="GO" id="GO:0015079">
    <property type="term" value="F:potassium ion transmembrane transporter activity"/>
    <property type="evidence" value="ECO:0007669"/>
    <property type="project" value="InterPro"/>
</dbReference>
<evidence type="ECO:0000256" key="4">
    <source>
        <dbReference type="ARBA" id="ARBA00022448"/>
    </source>
</evidence>
<dbReference type="Gene3D" id="3.30.420.40">
    <property type="match status" value="1"/>
</dbReference>
<dbReference type="InterPro" id="IPR022672">
    <property type="entry name" value="Hexokinase_N"/>
</dbReference>
<keyword evidence="8 14" id="KW-1133">Transmembrane helix</keyword>
<dbReference type="PANTHER" id="PTHR30540">
    <property type="entry name" value="OSMOTIC STRESS POTASSIUM TRANSPORTER"/>
    <property type="match status" value="1"/>
</dbReference>
<sequence length="1882" mass="212583">GTSPLYVVQTVFSNINEPSEQQCVGVISLIIWNLIVVVSIKYAIFILMADNRGEGGTFALCGLLTGESSPLRRKAKRVVAVISILAASLLIGDGALTPAISVLSAVEGLAISAPNLQNWILPITIIIIILLFLGQQVGTGRIGIAFGPVMIVWFLTLFCTGIWRVTFHPKILRAFNPFEALNYLLREKKTGFFQIGSIFLSSTGLEALYADLGHFGRWPVRTSWFLLVLPAVTMNYLGQGALLATNPTLITNPFYNAAPGWARWPLIILATISTIIASQAIITGCFSLISQASSLGFSPPFGVQHTSKTIIGQIYVPAINWTLMFLTLAVTLYFRSSSGLTHAYGVTVCCVMLITTVLYMCIIRYTWRRSWIFVVLFGVFLVIDCITLSSNLVKFAEGAWVALLIATFFFILGFCWYYGQGKLRRYLHFNSRTTSLSQLPRRFGLMNKRLTILPSDGRQASPTSLNGETNGQLSVRHHQEESNSDSESSNDEYHEKRTIRNYSNGNGNGHVSLVKDVEITTVGSGADFHSSSGITASITPGIGVFLTTSSTHTPHVFENLLSRLHAVPQVIIFLKISHAGVPILSNEKRLKIKTFGNQRIYHITARYGYSENKIHVLDILKLAASTNGVPISNEANITFFIPNSTIIINKNGWKTWITRWPLFIYAFLKSLYPGAAKDLALSPANTVSVGILALIDLMRPFEMTNKHIQKLYNKFSYDLNLALTVTVEQKKPLELLNDLRFSPTYLTTENYENLTYQDGKHLIVQLTPEYLLLLYVEIKSKEQGVLHICHEYIGTPEWLKQISGYILFRYISNRIQNFCTIEAIDTTISTPLTLVFPYSCIYSRLNSAILLSWSNDFGNTDVIGVDVGKLLNECLVEYNLEFYVKTVLTDSTAILFGHRWKNRSITVSCFLDSTFNVTYIEPRLTFEKLKNERFLDYFEKEPMTQSAMISLTIGTYGDADFLNTFDNLLTNYDHELDEASLYCGQNCLQKLLTSVSLGELVRIIINDFRNRHLILQHSIDDIQNKMINVSMKTLSKRNMFYSKYINDIDNDSDTYKRTKEILQLIGFSNVNAMDCAVLKYVCHLVSKRAAYLWAIILTVIIERTKQPNVGIICDGIMFRKHSMMRRIMQALVRKLLKNGTEVDFIKTELGVSYGTGGYGFGAGSIPLCASSPYGAVRLTPDTGNVLDIPVAFEHYGGYHYGDSHINIFSHTHMVGAGVQDYGQIGLIPVQVNKIEDLERMISKSHGYRSAFSHSNEVAQPGYYEVYLQTHRVKVQLTAVEHAAAHQYIYDKSANKKYVVLIDSSYSLDLKACNNSQVEIDLEMNEVRGWILFDGALSQRFGGVRTYFVVSFSRPDITDYGIWNDSKLYPKQLNASQCNSGAYLTFLNEQVNILVGISFVSIEQARVNLQMETGYQSFDKILQSVQTKWLDEFNRFEIDGWNNDEIIKFNTALYHSLMSPTIWSEANGIYLGWDGQIKVKPDHMDHVYTDMSIWDVFRTQFPFILLHDSKRMNDIVSSIMLNYEQGGDLPKWPFANGYTGCMIGSHSDIILSDLIVKNEHSEFLNLSQVVQAVRQVANTNQIHDARWDPPQYIKLGFVPYEQDPAAASLTLSYAYDDYAIGNILSAVGLKDEANEYYSRSKWYKNIWEPTKKFFCPKLNTTNQFDCPSELGLLDVFDTRYVEGDAWHYRFFVPHDTNGLIELFGGTNEFVKELEIFFKNGQIWQTTTLPNPYYWPGNEHDLFSVWQFSYANRIDLTQLFSRWLVKHAFSNQPDGIPGNDDYGAMSAWYIFASMGIYPLAGNSSYILGSPNFNKITIKRNNGNCTLNIIAHDNSDQNVYVKNVLLDGVPLTTFPFIDHVQHLTCSSAEKQSIQLDFYMTDKATE</sequence>
<dbReference type="UniPathway" id="UPA00242"/>
<dbReference type="Pfam" id="PF17678">
    <property type="entry name" value="Glyco_hydro_92N"/>
    <property type="match status" value="1"/>
</dbReference>
<dbReference type="GO" id="GO:0005524">
    <property type="term" value="F:ATP binding"/>
    <property type="evidence" value="ECO:0007669"/>
    <property type="project" value="UniProtKB-KW"/>
</dbReference>
<feature type="transmembrane region" description="Helical" evidence="14">
    <location>
        <begin position="340"/>
        <end position="359"/>
    </location>
</feature>
<evidence type="ECO:0000256" key="7">
    <source>
        <dbReference type="ARBA" id="ARBA00022958"/>
    </source>
</evidence>
<feature type="transmembrane region" description="Helical" evidence="14">
    <location>
        <begin position="310"/>
        <end position="334"/>
    </location>
</feature>
<evidence type="ECO:0000259" key="17">
    <source>
        <dbReference type="Pfam" id="PF07971"/>
    </source>
</evidence>
<dbReference type="GO" id="GO:0006096">
    <property type="term" value="P:glycolytic process"/>
    <property type="evidence" value="ECO:0007669"/>
    <property type="project" value="UniProtKB-UniPathway"/>
</dbReference>
<dbReference type="GO" id="GO:0005536">
    <property type="term" value="F:D-glucose binding"/>
    <property type="evidence" value="ECO:0007669"/>
    <property type="project" value="InterPro"/>
</dbReference>
<dbReference type="Gene3D" id="2.70.98.10">
    <property type="match status" value="1"/>
</dbReference>
<feature type="domain" description="K+ potassium transporter integral membrane" evidence="16">
    <location>
        <begin position="1"/>
        <end position="431"/>
    </location>
</feature>
<evidence type="ECO:0000256" key="14">
    <source>
        <dbReference type="SAM" id="Phobius"/>
    </source>
</evidence>
<dbReference type="InterPro" id="IPR003855">
    <property type="entry name" value="K+_transporter"/>
</dbReference>
<evidence type="ECO:0000256" key="2">
    <source>
        <dbReference type="ARBA" id="ARBA00005028"/>
    </source>
</evidence>
<evidence type="ECO:0000313" key="21">
    <source>
        <dbReference type="EMBL" id="CAF3788696.1"/>
    </source>
</evidence>
<evidence type="ECO:0000256" key="11">
    <source>
        <dbReference type="ARBA" id="ARBA00044613"/>
    </source>
</evidence>
<dbReference type="NCBIfam" id="TIGR01180">
    <property type="entry name" value="aman2_put"/>
    <property type="match status" value="1"/>
</dbReference>
<feature type="non-terminal residue" evidence="20">
    <location>
        <position position="1"/>
    </location>
</feature>
<dbReference type="Pfam" id="PF02705">
    <property type="entry name" value="K_trans"/>
    <property type="match status" value="1"/>
</dbReference>
<feature type="transmembrane region" description="Helical" evidence="14">
    <location>
        <begin position="371"/>
        <end position="393"/>
    </location>
</feature>
<feature type="transmembrane region" description="Helical" evidence="14">
    <location>
        <begin position="264"/>
        <end position="289"/>
    </location>
</feature>
<feature type="domain" description="Hexokinase N-terminal" evidence="15">
    <location>
        <begin position="696"/>
        <end position="899"/>
    </location>
</feature>
<keyword evidence="7" id="KW-0630">Potassium</keyword>
<gene>
    <name evidence="20" type="ORF">GPM918_LOCUS14584</name>
    <name evidence="21" type="ORF">SRO942_LOCUS14584</name>
</gene>
<keyword evidence="5" id="KW-0633">Potassium transport</keyword>
<dbReference type="Gene3D" id="3.40.367.20">
    <property type="match status" value="1"/>
</dbReference>
<keyword evidence="6 14" id="KW-0812">Transmembrane</keyword>
<comment type="subcellular location">
    <subcellularLocation>
        <location evidence="1">Membrane</location>
        <topology evidence="1">Multi-pass membrane protein</topology>
    </subcellularLocation>
</comment>
<comment type="catalytic activity">
    <reaction evidence="11">
        <text>a D-hexose + ATP = a D-hexose 6-phosphate + ADP + H(+)</text>
        <dbReference type="Rhea" id="RHEA:22740"/>
        <dbReference type="ChEBI" id="CHEBI:4194"/>
        <dbReference type="ChEBI" id="CHEBI:15378"/>
        <dbReference type="ChEBI" id="CHEBI:30616"/>
        <dbReference type="ChEBI" id="CHEBI:229467"/>
        <dbReference type="ChEBI" id="CHEBI:456216"/>
        <dbReference type="EC" id="2.7.1.1"/>
    </reaction>
    <physiologicalReaction direction="left-to-right" evidence="11">
        <dbReference type="Rhea" id="RHEA:22741"/>
    </physiologicalReaction>
</comment>
<dbReference type="Gene3D" id="3.30.2080.10">
    <property type="entry name" value="GH92 mannosidase domain"/>
    <property type="match status" value="1"/>
</dbReference>
<evidence type="ECO:0000256" key="8">
    <source>
        <dbReference type="ARBA" id="ARBA00022989"/>
    </source>
</evidence>
<dbReference type="Proteomes" id="UP000681722">
    <property type="component" value="Unassembled WGS sequence"/>
</dbReference>
<dbReference type="InterPro" id="IPR043129">
    <property type="entry name" value="ATPase_NBD"/>
</dbReference>
<dbReference type="SUPFAM" id="SSF53067">
    <property type="entry name" value="Actin-like ATPase domain"/>
    <property type="match status" value="2"/>
</dbReference>
<feature type="domain" description="K+ potassium transporter C-terminal" evidence="19">
    <location>
        <begin position="540"/>
        <end position="691"/>
    </location>
</feature>
<dbReference type="PROSITE" id="PS51748">
    <property type="entry name" value="HEXOKINASE_2"/>
    <property type="match status" value="1"/>
</dbReference>
<dbReference type="GO" id="GO:0016020">
    <property type="term" value="C:membrane"/>
    <property type="evidence" value="ECO:0007669"/>
    <property type="project" value="UniProtKB-SubCell"/>
</dbReference>
<evidence type="ECO:0000313" key="22">
    <source>
        <dbReference type="Proteomes" id="UP000663829"/>
    </source>
</evidence>
<dbReference type="EMBL" id="CAJOBC010003536">
    <property type="protein sequence ID" value="CAF3788696.1"/>
    <property type="molecule type" value="Genomic_DNA"/>
</dbReference>
<feature type="domain" description="Glycosyl hydrolase family 92 N-terminal" evidence="18">
    <location>
        <begin position="1154"/>
        <end position="1397"/>
    </location>
</feature>
<dbReference type="Pfam" id="PF00349">
    <property type="entry name" value="Hexokinase_1"/>
    <property type="match status" value="1"/>
</dbReference>
<dbReference type="GO" id="GO:0019318">
    <property type="term" value="P:hexose metabolic process"/>
    <property type="evidence" value="ECO:0007669"/>
    <property type="project" value="UniProtKB-UniPathway"/>
</dbReference>
<evidence type="ECO:0000256" key="1">
    <source>
        <dbReference type="ARBA" id="ARBA00004141"/>
    </source>
</evidence>
<evidence type="ECO:0000256" key="6">
    <source>
        <dbReference type="ARBA" id="ARBA00022692"/>
    </source>
</evidence>
<dbReference type="GO" id="GO:0004396">
    <property type="term" value="F:hexokinase activity"/>
    <property type="evidence" value="ECO:0007669"/>
    <property type="project" value="UniProtKB-EC"/>
</dbReference>
<dbReference type="UniPathway" id="UPA00109">
    <property type="reaction ID" value="UER00180"/>
</dbReference>
<dbReference type="OrthoDB" id="449263at2759"/>
<dbReference type="InterPro" id="IPR001312">
    <property type="entry name" value="Hexokinase"/>
</dbReference>
<organism evidence="20 22">
    <name type="scientific">Didymodactylos carnosus</name>
    <dbReference type="NCBI Taxonomy" id="1234261"/>
    <lineage>
        <taxon>Eukaryota</taxon>
        <taxon>Metazoa</taxon>
        <taxon>Spiralia</taxon>
        <taxon>Gnathifera</taxon>
        <taxon>Rotifera</taxon>
        <taxon>Eurotatoria</taxon>
        <taxon>Bdelloidea</taxon>
        <taxon>Philodinida</taxon>
        <taxon>Philodinidae</taxon>
        <taxon>Didymodactylos</taxon>
    </lineage>
</organism>
<dbReference type="InterPro" id="IPR053951">
    <property type="entry name" value="K_trans_N"/>
</dbReference>
<dbReference type="EC" id="2.7.1.1" evidence="3"/>
<dbReference type="InterPro" id="IPR008928">
    <property type="entry name" value="6-hairpin_glycosidase_sf"/>
</dbReference>
<dbReference type="PRINTS" id="PR00475">
    <property type="entry name" value="HEXOKINASE"/>
</dbReference>
<dbReference type="Pfam" id="PF22776">
    <property type="entry name" value="K_trans_C"/>
    <property type="match status" value="1"/>
</dbReference>
<feature type="region of interest" description="Disordered" evidence="13">
    <location>
        <begin position="455"/>
        <end position="505"/>
    </location>
</feature>
<evidence type="ECO:0000259" key="19">
    <source>
        <dbReference type="Pfam" id="PF22776"/>
    </source>
</evidence>
<feature type="domain" description="Glycosyl hydrolase family 92" evidence="17">
    <location>
        <begin position="1403"/>
        <end position="1876"/>
    </location>
</feature>
<dbReference type="InterPro" id="IPR053952">
    <property type="entry name" value="K_trans_C"/>
</dbReference>
<dbReference type="InterPro" id="IPR012939">
    <property type="entry name" value="Glyco_hydro_92"/>
</dbReference>
<evidence type="ECO:0000259" key="18">
    <source>
        <dbReference type="Pfam" id="PF17678"/>
    </source>
</evidence>
<dbReference type="Gene3D" id="1.20.1610.10">
    <property type="entry name" value="alpha-1,2-mannosidases domains"/>
    <property type="match status" value="1"/>
</dbReference>
<evidence type="ECO:0000313" key="20">
    <source>
        <dbReference type="EMBL" id="CAF1017217.1"/>
    </source>
</evidence>
<dbReference type="EMBL" id="CAJNOQ010003536">
    <property type="protein sequence ID" value="CAF1017217.1"/>
    <property type="molecule type" value="Genomic_DNA"/>
</dbReference>
<keyword evidence="10 14" id="KW-0472">Membrane</keyword>
<keyword evidence="22" id="KW-1185">Reference proteome</keyword>
<evidence type="ECO:0000259" key="16">
    <source>
        <dbReference type="Pfam" id="PF02705"/>
    </source>
</evidence>
<dbReference type="Proteomes" id="UP000663829">
    <property type="component" value="Unassembled WGS sequence"/>
</dbReference>
<accession>A0A814I2B9</accession>
<dbReference type="Gene3D" id="1.20.1050.60">
    <property type="entry name" value="alpha-1,2-mannosidase"/>
    <property type="match status" value="1"/>
</dbReference>
<feature type="transmembrane region" description="Helical" evidence="14">
    <location>
        <begin position="116"/>
        <end position="133"/>
    </location>
</feature>
<evidence type="ECO:0000256" key="12">
    <source>
        <dbReference type="ARBA" id="ARBA00048160"/>
    </source>
</evidence>
<dbReference type="InterPro" id="IPR014718">
    <property type="entry name" value="GH-type_carb-bd"/>
</dbReference>
<proteinExistence type="predicted"/>
<evidence type="ECO:0000256" key="9">
    <source>
        <dbReference type="ARBA" id="ARBA00023065"/>
    </source>
</evidence>
<dbReference type="Pfam" id="PF07971">
    <property type="entry name" value="Glyco_hydro_92"/>
    <property type="match status" value="1"/>
</dbReference>
<evidence type="ECO:0000256" key="10">
    <source>
        <dbReference type="ARBA" id="ARBA00023136"/>
    </source>
</evidence>
<feature type="transmembrane region" description="Helical" evidence="14">
    <location>
        <begin position="399"/>
        <end position="419"/>
    </location>
</feature>
<evidence type="ECO:0000256" key="13">
    <source>
        <dbReference type="SAM" id="MobiDB-lite"/>
    </source>
</evidence>
<reference evidence="20" key="1">
    <citation type="submission" date="2021-02" db="EMBL/GenBank/DDBJ databases">
        <authorList>
            <person name="Nowell W R."/>
        </authorList>
    </citation>
    <scope>NUCLEOTIDE SEQUENCE</scope>
</reference>
<feature type="transmembrane region" description="Helical" evidence="14">
    <location>
        <begin position="145"/>
        <end position="163"/>
    </location>
</feature>
<comment type="catalytic activity">
    <reaction evidence="12">
        <text>D-glucose + ATP = D-glucose 6-phosphate + ADP + H(+)</text>
        <dbReference type="Rhea" id="RHEA:17825"/>
        <dbReference type="ChEBI" id="CHEBI:4167"/>
        <dbReference type="ChEBI" id="CHEBI:15378"/>
        <dbReference type="ChEBI" id="CHEBI:30616"/>
        <dbReference type="ChEBI" id="CHEBI:61548"/>
        <dbReference type="ChEBI" id="CHEBI:456216"/>
        <dbReference type="EC" id="2.7.1.1"/>
    </reaction>
    <physiologicalReaction direction="left-to-right" evidence="12">
        <dbReference type="Rhea" id="RHEA:17826"/>
    </physiologicalReaction>
</comment>
<evidence type="ECO:0000259" key="15">
    <source>
        <dbReference type="Pfam" id="PF00349"/>
    </source>
</evidence>
<dbReference type="InterPro" id="IPR005887">
    <property type="entry name" value="GH92_a_mannosidase_put"/>
</dbReference>
<dbReference type="PANTHER" id="PTHR30540:SF83">
    <property type="entry name" value="K+ POTASSIUM TRANSPORTER"/>
    <property type="match status" value="1"/>
</dbReference>
<feature type="transmembrane region" description="Helical" evidence="14">
    <location>
        <begin position="78"/>
        <end position="96"/>
    </location>
</feature>
<protein>
    <recommendedName>
        <fullName evidence="3">hexokinase</fullName>
        <ecNumber evidence="3">2.7.1.1</ecNumber>
    </recommendedName>
</protein>
<dbReference type="SUPFAM" id="SSF48208">
    <property type="entry name" value="Six-hairpin glycosidases"/>
    <property type="match status" value="1"/>
</dbReference>
<feature type="transmembrane region" description="Helical" evidence="14">
    <location>
        <begin position="26"/>
        <end position="48"/>
    </location>
</feature>
<evidence type="ECO:0000256" key="3">
    <source>
        <dbReference type="ARBA" id="ARBA00012324"/>
    </source>
</evidence>
<keyword evidence="9" id="KW-0406">Ion transport</keyword>
<name>A0A814I2B9_9BILA</name>
<dbReference type="GO" id="GO:0001678">
    <property type="term" value="P:intracellular glucose homeostasis"/>
    <property type="evidence" value="ECO:0007669"/>
    <property type="project" value="InterPro"/>
</dbReference>
<feature type="transmembrane region" description="Helical" evidence="14">
    <location>
        <begin position="224"/>
        <end position="244"/>
    </location>
</feature>
<comment type="pathway">
    <text evidence="2">Carbohydrate metabolism; hexose metabolism.</text>
</comment>
<evidence type="ECO:0000256" key="5">
    <source>
        <dbReference type="ARBA" id="ARBA00022538"/>
    </source>
</evidence>
<comment type="caution">
    <text evidence="20">The sequence shown here is derived from an EMBL/GenBank/DDBJ whole genome shotgun (WGS) entry which is preliminary data.</text>
</comment>